<organism evidence="1 2">
    <name type="scientific">Sphaerisporangium album</name>
    <dbReference type="NCBI Taxonomy" id="509200"/>
    <lineage>
        <taxon>Bacteria</taxon>
        <taxon>Bacillati</taxon>
        <taxon>Actinomycetota</taxon>
        <taxon>Actinomycetes</taxon>
        <taxon>Streptosporangiales</taxon>
        <taxon>Streptosporangiaceae</taxon>
        <taxon>Sphaerisporangium</taxon>
    </lineage>
</organism>
<evidence type="ECO:0008006" key="3">
    <source>
        <dbReference type="Google" id="ProtNLM"/>
    </source>
</evidence>
<dbReference type="RefSeq" id="WP_114029344.1">
    <property type="nucleotide sequence ID" value="NZ_QOIL01000007.1"/>
</dbReference>
<name>A0A367FJH1_9ACTN</name>
<keyword evidence="2" id="KW-1185">Reference proteome</keyword>
<sequence length="813" mass="87105">MTAQATAPITIVSTPVLTRVGGLPCDVLDIAGPAARGLLAELAAGEERLRELAPGLIDMCFALVPRLDDDVPLRRRVLSGKRALNKLAPLPWDEEVRARLAARVTAEDAAGVEDWVRLTDARAELTLKLGDQLAADRAAAVEGLRRALASPGFAESVALAAPDWIRHGRRRAGSARDLKTLYSYVSRAAVKTSPFSGLTTVGVAGEQGLGRARSRASATLAHQALQRLARDERTAALLRYRPAPVRPGGPDEPSGLLLHAEVMIAGGVIWRHDRVVEADHALPWVAGLPAPLTLGELLARIGGERPFARFRRLLDTGLVHPMPPWDRAEDPLPALAVLAEGGPIPAGDLRRAHELGATAHRMDVGGRIEAAAGIQRVTSGWAEQRDEGERGPSGLIYEDRETDLRLPDPCAVPEVRADLESLGARIRPYVFRSHVYDLLVERFRAEFGPGGACRDPLGFLMRLTVDRDSNPPLDAASAADLAARAAPGERAWLPVGPTSAPPSAGLLFQLEAAGYDEVAAGRYRLVLNHFSSGGGGLFTRFGALLGDDFRRRLAAHVVRSRGGVRCRELVVWTDCNTVQAECAGLLPPLLLPGELGAASGITLDDTVLAHDPADDTLSLFDRQGDPIGLAYLGLIPQHLQQSYVRLLAALADPWVNASPDSDYTLTKAHELAPLCGGDVVEVPRVAEGRVVTRRASWVVPVGAIPAPGDDGDARFAVRLDAFRRAHGMPEEVFVHQLGGMGFGGTGDRKPMWVSLASPLSAGVLAQWLSPATTHVRMVEALPERHLQPQLDAQGRRRVTEHAALLYWPKDGSA</sequence>
<evidence type="ECO:0000313" key="1">
    <source>
        <dbReference type="EMBL" id="RCG30548.1"/>
    </source>
</evidence>
<dbReference type="Proteomes" id="UP000253094">
    <property type="component" value="Unassembled WGS sequence"/>
</dbReference>
<protein>
    <recommendedName>
        <fullName evidence="3">Lantibiotic dehydratase N-terminal domain-containing protein</fullName>
    </recommendedName>
</protein>
<gene>
    <name evidence="1" type="ORF">DQ384_14675</name>
</gene>
<evidence type="ECO:0000313" key="2">
    <source>
        <dbReference type="Proteomes" id="UP000253094"/>
    </source>
</evidence>
<comment type="caution">
    <text evidence="1">The sequence shown here is derived from an EMBL/GenBank/DDBJ whole genome shotgun (WGS) entry which is preliminary data.</text>
</comment>
<reference evidence="1 2" key="1">
    <citation type="submission" date="2018-06" db="EMBL/GenBank/DDBJ databases">
        <title>Sphaerisporangium craniellae sp. nov., isolated from a marine sponge in the South China Sea.</title>
        <authorList>
            <person name="Li L."/>
        </authorList>
    </citation>
    <scope>NUCLEOTIDE SEQUENCE [LARGE SCALE GENOMIC DNA]</scope>
    <source>
        <strain evidence="1 2">CCTCC AA 208026</strain>
    </source>
</reference>
<dbReference type="AlphaFoldDB" id="A0A367FJH1"/>
<proteinExistence type="predicted"/>
<dbReference type="EMBL" id="QOIL01000007">
    <property type="protein sequence ID" value="RCG30548.1"/>
    <property type="molecule type" value="Genomic_DNA"/>
</dbReference>
<accession>A0A367FJH1</accession>
<dbReference type="OrthoDB" id="2442707at2"/>